<evidence type="ECO:0000313" key="7">
    <source>
        <dbReference type="Proteomes" id="UP001061958"/>
    </source>
</evidence>
<proteinExistence type="inferred from homology"/>
<gene>
    <name evidence="6" type="ORF">GpartN1_g5681.t1</name>
</gene>
<dbReference type="Pfam" id="PF01081">
    <property type="entry name" value="Aldolase"/>
    <property type="match status" value="1"/>
</dbReference>
<comment type="subunit">
    <text evidence="3">Homotrimer.</text>
</comment>
<evidence type="ECO:0000256" key="2">
    <source>
        <dbReference type="ARBA" id="ARBA00006906"/>
    </source>
</evidence>
<evidence type="ECO:0000256" key="5">
    <source>
        <dbReference type="ARBA" id="ARBA00023277"/>
    </source>
</evidence>
<keyword evidence="7" id="KW-1185">Reference proteome</keyword>
<comment type="similarity">
    <text evidence="2">Belongs to the KHG/KDPG aldolase family.</text>
</comment>
<dbReference type="GO" id="GO:0016829">
    <property type="term" value="F:lyase activity"/>
    <property type="evidence" value="ECO:0007669"/>
    <property type="project" value="UniProtKB-KW"/>
</dbReference>
<evidence type="ECO:0000313" key="6">
    <source>
        <dbReference type="EMBL" id="GJQ13890.1"/>
    </source>
</evidence>
<dbReference type="EMBL" id="BQMJ01000048">
    <property type="protein sequence ID" value="GJQ13890.1"/>
    <property type="molecule type" value="Genomic_DNA"/>
</dbReference>
<protein>
    <recommendedName>
        <fullName evidence="8">2-dehydro-3-deoxy-phosphogluconate aldolase</fullName>
    </recommendedName>
</protein>
<dbReference type="PANTHER" id="PTHR30246:SF1">
    <property type="entry name" value="2-DEHYDRO-3-DEOXY-6-PHOSPHOGALACTONATE ALDOLASE-RELATED"/>
    <property type="match status" value="1"/>
</dbReference>
<dbReference type="Proteomes" id="UP001061958">
    <property type="component" value="Unassembled WGS sequence"/>
</dbReference>
<keyword evidence="5" id="KW-0119">Carbohydrate metabolism</keyword>
<dbReference type="InterPro" id="IPR013785">
    <property type="entry name" value="Aldolase_TIM"/>
</dbReference>
<evidence type="ECO:0008006" key="8">
    <source>
        <dbReference type="Google" id="ProtNLM"/>
    </source>
</evidence>
<reference evidence="6" key="1">
    <citation type="journal article" date="2022" name="Proc. Natl. Acad. Sci. U.S.A.">
        <title>Life cycle and functional genomics of the unicellular red alga Galdieria for elucidating algal and plant evolution and industrial use.</title>
        <authorList>
            <person name="Hirooka S."/>
            <person name="Itabashi T."/>
            <person name="Ichinose T.M."/>
            <person name="Onuma R."/>
            <person name="Fujiwara T."/>
            <person name="Yamashita S."/>
            <person name="Jong L.W."/>
            <person name="Tomita R."/>
            <person name="Iwane A.H."/>
            <person name="Miyagishima S.Y."/>
        </authorList>
    </citation>
    <scope>NUCLEOTIDE SEQUENCE</scope>
    <source>
        <strain evidence="6">NBRC 102759</strain>
    </source>
</reference>
<sequence length="255" mass="28097">MFLSSSVPFQVSQKLYCKGPRTKNSFYWKRHNVKVFSRMKSEHVLDKLYKSVVVCIRQQSFSTALETCRAVMAGGLDCLEITLTTPDAFELIHTLSREYPKATIGAGTVLKPSQVRLAAKSGAVFIMSPVLVQDVVEETKRHDLLAVPGAATPTEVYSCFCSGAPLVKLFPVESFGGLSLVKTIAGPFPDIPLLPTSGITLNALPEYLAEKSVWAVGVSKQIVDSNSVANENWKQIEDNAHRWKQIIQSLRSYST</sequence>
<evidence type="ECO:0000256" key="1">
    <source>
        <dbReference type="ARBA" id="ARBA00004761"/>
    </source>
</evidence>
<dbReference type="OrthoDB" id="1476984at2759"/>
<organism evidence="6 7">
    <name type="scientific">Galdieria partita</name>
    <dbReference type="NCBI Taxonomy" id="83374"/>
    <lineage>
        <taxon>Eukaryota</taxon>
        <taxon>Rhodophyta</taxon>
        <taxon>Bangiophyceae</taxon>
        <taxon>Galdieriales</taxon>
        <taxon>Galdieriaceae</taxon>
        <taxon>Galdieria</taxon>
    </lineage>
</organism>
<dbReference type="Gene3D" id="3.20.20.70">
    <property type="entry name" value="Aldolase class I"/>
    <property type="match status" value="1"/>
</dbReference>
<dbReference type="CDD" id="cd00452">
    <property type="entry name" value="KDPG_aldolase"/>
    <property type="match status" value="1"/>
</dbReference>
<dbReference type="SUPFAM" id="SSF51569">
    <property type="entry name" value="Aldolase"/>
    <property type="match status" value="1"/>
</dbReference>
<evidence type="ECO:0000256" key="4">
    <source>
        <dbReference type="ARBA" id="ARBA00023239"/>
    </source>
</evidence>
<keyword evidence="4" id="KW-0456">Lyase</keyword>
<reference evidence="6" key="2">
    <citation type="submission" date="2022-01" db="EMBL/GenBank/DDBJ databases">
        <authorList>
            <person name="Hirooka S."/>
            <person name="Miyagishima S.Y."/>
        </authorList>
    </citation>
    <scope>NUCLEOTIDE SEQUENCE</scope>
    <source>
        <strain evidence="6">NBRC 102759</strain>
    </source>
</reference>
<dbReference type="InterPro" id="IPR000887">
    <property type="entry name" value="Aldlse_KDPG_KHG"/>
</dbReference>
<name>A0A9C7Q116_9RHOD</name>
<dbReference type="PANTHER" id="PTHR30246">
    <property type="entry name" value="2-KETO-3-DEOXY-6-PHOSPHOGLUCONATE ALDOLASE"/>
    <property type="match status" value="1"/>
</dbReference>
<comment type="pathway">
    <text evidence="1">Carbohydrate acid metabolism.</text>
</comment>
<comment type="caution">
    <text evidence="6">The sequence shown here is derived from an EMBL/GenBank/DDBJ whole genome shotgun (WGS) entry which is preliminary data.</text>
</comment>
<accession>A0A9C7Q116</accession>
<dbReference type="NCBIfam" id="TIGR01182">
    <property type="entry name" value="eda"/>
    <property type="match status" value="1"/>
</dbReference>
<dbReference type="AlphaFoldDB" id="A0A9C7Q116"/>
<evidence type="ECO:0000256" key="3">
    <source>
        <dbReference type="ARBA" id="ARBA00011233"/>
    </source>
</evidence>